<feature type="transmembrane region" description="Helical" evidence="4">
    <location>
        <begin position="152"/>
        <end position="173"/>
    </location>
</feature>
<dbReference type="PROSITE" id="PS50850">
    <property type="entry name" value="MFS"/>
    <property type="match status" value="1"/>
</dbReference>
<feature type="transmembrane region" description="Helical" evidence="4">
    <location>
        <begin position="92"/>
        <end position="108"/>
    </location>
</feature>
<dbReference type="STRING" id="690417.IC63_16605"/>
<proteinExistence type="predicted"/>
<feature type="transmembrane region" description="Helical" evidence="4">
    <location>
        <begin position="222"/>
        <end position="242"/>
    </location>
</feature>
<feature type="transmembrane region" description="Helical" evidence="4">
    <location>
        <begin position="59"/>
        <end position="80"/>
    </location>
</feature>
<dbReference type="GO" id="GO:0022857">
    <property type="term" value="F:transmembrane transporter activity"/>
    <property type="evidence" value="ECO:0007669"/>
    <property type="project" value="InterPro"/>
</dbReference>
<dbReference type="EMBL" id="JRKS01000102">
    <property type="protein sequence ID" value="KGJ01616.1"/>
    <property type="molecule type" value="Genomic_DNA"/>
</dbReference>
<gene>
    <name evidence="6" type="ORF">IC63_16605</name>
</gene>
<evidence type="ECO:0000256" key="3">
    <source>
        <dbReference type="ARBA" id="ARBA00023136"/>
    </source>
</evidence>
<evidence type="ECO:0000256" key="2">
    <source>
        <dbReference type="ARBA" id="ARBA00022989"/>
    </source>
</evidence>
<name>A0A099EUF0_9RHOB</name>
<feature type="transmembrane region" description="Helical" evidence="4">
    <location>
        <begin position="179"/>
        <end position="201"/>
    </location>
</feature>
<dbReference type="RefSeq" id="WP_036722393.1">
    <property type="nucleotide sequence ID" value="NZ_JRKS01000102.1"/>
</dbReference>
<sequence length="407" mass="42426">MTAGDSTNPDSGASPARGSTGPVWPVLIAISACHMVNDILQSLLSAIYPLLRDEFTLSYAQIGWMTFAFQVTASLLQPVVGVVTDRRPMPKSLAVGMLSSFAGVLTLAQAESYPMLLAGAMLIGLGSSVFHPESSRVARTASGGRFGTAQSLFQLGGNGGQALGPLLAAFLVVPFGRPVLGWLALIALGGVAVLWRVGAWAEGRRKAGALRSAAAPNLDRGRVLGAIGVLALLSMTKAFYMASLTSYYTFFLIDKFGVSTQTSQIMLFLLLFGSAAGVMLGGIVGDRVGTLKVIWFSILGVLPFTLMLPHVGLVATGALTVLIGLIIASAAPAIVVYAQELVPGRTGLIAGLFFGFAFGMGGIAAAVLGWVADARGIRFVFLLCSFLPLLGLLTALLPRQRELVPAR</sequence>
<accession>A0A099EUF0</accession>
<reference evidence="6 7" key="2">
    <citation type="submission" date="2014-10" db="EMBL/GenBank/DDBJ databases">
        <title>Paracoccus sanguinis sp. nov., isolated from clinical specimens of New York State patients.</title>
        <authorList>
            <person name="Mingle L.A."/>
            <person name="Cole J.A."/>
            <person name="Lapierre P."/>
            <person name="Musser K.A."/>
        </authorList>
    </citation>
    <scope>NUCLEOTIDE SEQUENCE [LARGE SCALE GENOMIC DNA]</scope>
    <source>
        <strain evidence="6 7">HAMBI 3106</strain>
    </source>
</reference>
<feature type="transmembrane region" description="Helical" evidence="4">
    <location>
        <begin position="317"/>
        <end position="337"/>
    </location>
</feature>
<evidence type="ECO:0000256" key="1">
    <source>
        <dbReference type="ARBA" id="ARBA00022692"/>
    </source>
</evidence>
<feature type="transmembrane region" description="Helical" evidence="4">
    <location>
        <begin position="262"/>
        <end position="281"/>
    </location>
</feature>
<dbReference type="InterPro" id="IPR036259">
    <property type="entry name" value="MFS_trans_sf"/>
</dbReference>
<dbReference type="AlphaFoldDB" id="A0A099EUF0"/>
<feature type="transmembrane region" description="Helical" evidence="4">
    <location>
        <begin position="349"/>
        <end position="371"/>
    </location>
</feature>
<organism evidence="6 7">
    <name type="scientific">Paracoccus sphaerophysae</name>
    <dbReference type="NCBI Taxonomy" id="690417"/>
    <lineage>
        <taxon>Bacteria</taxon>
        <taxon>Pseudomonadati</taxon>
        <taxon>Pseudomonadota</taxon>
        <taxon>Alphaproteobacteria</taxon>
        <taxon>Rhodobacterales</taxon>
        <taxon>Paracoccaceae</taxon>
        <taxon>Paracoccus</taxon>
    </lineage>
</organism>
<dbReference type="GO" id="GO:0005886">
    <property type="term" value="C:plasma membrane"/>
    <property type="evidence" value="ECO:0007669"/>
    <property type="project" value="TreeGrafter"/>
</dbReference>
<dbReference type="PANTHER" id="PTHR43129:SF1">
    <property type="entry name" value="FOSMIDOMYCIN RESISTANCE PROTEIN"/>
    <property type="match status" value="1"/>
</dbReference>
<protein>
    <submittedName>
        <fullName evidence="6">Fosmidomycin resistance protein</fullName>
    </submittedName>
</protein>
<dbReference type="InterPro" id="IPR020846">
    <property type="entry name" value="MFS_dom"/>
</dbReference>
<dbReference type="CDD" id="cd17478">
    <property type="entry name" value="MFS_FsR"/>
    <property type="match status" value="1"/>
</dbReference>
<feature type="domain" description="Major facilitator superfamily (MFS) profile" evidence="5">
    <location>
        <begin position="26"/>
        <end position="403"/>
    </location>
</feature>
<keyword evidence="1 4" id="KW-0812">Transmembrane</keyword>
<dbReference type="SUPFAM" id="SSF103473">
    <property type="entry name" value="MFS general substrate transporter"/>
    <property type="match status" value="1"/>
</dbReference>
<dbReference type="PANTHER" id="PTHR43129">
    <property type="entry name" value="FOSMIDOMYCIN RESISTANCE PROTEIN"/>
    <property type="match status" value="1"/>
</dbReference>
<dbReference type="Pfam" id="PF07690">
    <property type="entry name" value="MFS_1"/>
    <property type="match status" value="1"/>
</dbReference>
<feature type="transmembrane region" description="Helical" evidence="4">
    <location>
        <begin position="377"/>
        <end position="397"/>
    </location>
</feature>
<evidence type="ECO:0000259" key="5">
    <source>
        <dbReference type="PROSITE" id="PS50850"/>
    </source>
</evidence>
<evidence type="ECO:0000256" key="4">
    <source>
        <dbReference type="SAM" id="Phobius"/>
    </source>
</evidence>
<dbReference type="Gene3D" id="1.20.1250.20">
    <property type="entry name" value="MFS general substrate transporter like domains"/>
    <property type="match status" value="2"/>
</dbReference>
<comment type="caution">
    <text evidence="6">The sequence shown here is derived from an EMBL/GenBank/DDBJ whole genome shotgun (WGS) entry which is preliminary data.</text>
</comment>
<dbReference type="OrthoDB" id="9770492at2"/>
<feature type="transmembrane region" description="Helical" evidence="4">
    <location>
        <begin position="293"/>
        <end position="311"/>
    </location>
</feature>
<reference evidence="6 7" key="1">
    <citation type="submission" date="2014-09" db="EMBL/GenBank/DDBJ databases">
        <authorList>
            <person name="McGinnis J.M."/>
            <person name="Wolfgang W.J."/>
        </authorList>
    </citation>
    <scope>NUCLEOTIDE SEQUENCE [LARGE SCALE GENOMIC DNA]</scope>
    <source>
        <strain evidence="6 7">HAMBI 3106</strain>
    </source>
</reference>
<evidence type="ECO:0000313" key="6">
    <source>
        <dbReference type="EMBL" id="KGJ01616.1"/>
    </source>
</evidence>
<keyword evidence="7" id="KW-1185">Reference proteome</keyword>
<dbReference type="InterPro" id="IPR011701">
    <property type="entry name" value="MFS"/>
</dbReference>
<keyword evidence="3 4" id="KW-0472">Membrane</keyword>
<keyword evidence="2 4" id="KW-1133">Transmembrane helix</keyword>
<feature type="transmembrane region" description="Helical" evidence="4">
    <location>
        <begin position="114"/>
        <end position="131"/>
    </location>
</feature>
<dbReference type="Proteomes" id="UP000029917">
    <property type="component" value="Unassembled WGS sequence"/>
</dbReference>
<evidence type="ECO:0000313" key="7">
    <source>
        <dbReference type="Proteomes" id="UP000029917"/>
    </source>
</evidence>